<reference evidence="2" key="1">
    <citation type="submission" date="2023-02" db="EMBL/GenBank/DDBJ databases">
        <authorList>
            <person name="Palmer J.M."/>
        </authorList>
    </citation>
    <scope>NUCLEOTIDE SEQUENCE</scope>
    <source>
        <strain evidence="2">FW57</strain>
    </source>
</reference>
<organism evidence="2 3">
    <name type="scientific">Staphylotrichum longicolle</name>
    <dbReference type="NCBI Taxonomy" id="669026"/>
    <lineage>
        <taxon>Eukaryota</taxon>
        <taxon>Fungi</taxon>
        <taxon>Dikarya</taxon>
        <taxon>Ascomycota</taxon>
        <taxon>Pezizomycotina</taxon>
        <taxon>Sordariomycetes</taxon>
        <taxon>Sordariomycetidae</taxon>
        <taxon>Sordariales</taxon>
        <taxon>Chaetomiaceae</taxon>
        <taxon>Staphylotrichum</taxon>
    </lineage>
</organism>
<proteinExistence type="predicted"/>
<name>A0AAD4HWP5_9PEZI</name>
<protein>
    <submittedName>
        <fullName evidence="2">Uncharacterized protein</fullName>
    </submittedName>
</protein>
<feature type="transmembrane region" description="Helical" evidence="1">
    <location>
        <begin position="380"/>
        <end position="403"/>
    </location>
</feature>
<keyword evidence="1" id="KW-0472">Membrane</keyword>
<feature type="transmembrane region" description="Helical" evidence="1">
    <location>
        <begin position="259"/>
        <end position="280"/>
    </location>
</feature>
<feature type="transmembrane region" description="Helical" evidence="1">
    <location>
        <begin position="432"/>
        <end position="453"/>
    </location>
</feature>
<feature type="transmembrane region" description="Helical" evidence="1">
    <location>
        <begin position="227"/>
        <end position="247"/>
    </location>
</feature>
<sequence>MPPSSHKTGQPRVQIDYGALEDQDDDSRAVSAECETAITFSDWLRRWKGFKYSVFAIIGIGLGFAVFFLGVTIAVIVRSVATDNTGFEADNPEFALYKNSRFKECYNLVSDTANCSQIRSGIDAASNRIANNPNGFYAVSTIHGWKTGSSEEARSHPAVYDWCQIVSCFNGFKIIPSTARPSATILPDILCWWAVMFTSAIALAHTGKQLMGAFREKRKPCRGRKELSWLDWILFAYDVCGPIFWWWVSFGMFASGPTMSTSIAFTSWVTTWKLASILRFHPYSCALPGGRRVRRIVPRVLNAAALLQWAASAYVLSIYWGDLGSRGSTLQSYDCVASELESAPGSSPCSAEDLCSKTAFFRGGQFAYDDSFQASGRYNLLAYFFIWTGMALLPFVFLLISWCQSMCSRSSAKARQEDVGYTWRVFNRGPHFYLAFATFITLITTVGYAIHVLKTWDSPRNREGPFVFHEECNALHVALSPWRDYLDLSEYARAFRIAKMVFNA</sequence>
<evidence type="ECO:0000256" key="1">
    <source>
        <dbReference type="SAM" id="Phobius"/>
    </source>
</evidence>
<feature type="transmembrane region" description="Helical" evidence="1">
    <location>
        <begin position="54"/>
        <end position="77"/>
    </location>
</feature>
<feature type="transmembrane region" description="Helical" evidence="1">
    <location>
        <begin position="300"/>
        <end position="320"/>
    </location>
</feature>
<evidence type="ECO:0000313" key="3">
    <source>
        <dbReference type="Proteomes" id="UP001197093"/>
    </source>
</evidence>
<dbReference type="Proteomes" id="UP001197093">
    <property type="component" value="Unassembled WGS sequence"/>
</dbReference>
<evidence type="ECO:0000313" key="2">
    <source>
        <dbReference type="EMBL" id="KAG7286201.1"/>
    </source>
</evidence>
<dbReference type="AlphaFoldDB" id="A0AAD4HWP5"/>
<accession>A0AAD4HWP5</accession>
<gene>
    <name evidence="2" type="ORF">NEMBOFW57_008507</name>
</gene>
<feature type="transmembrane region" description="Helical" evidence="1">
    <location>
        <begin position="185"/>
        <end position="206"/>
    </location>
</feature>
<keyword evidence="3" id="KW-1185">Reference proteome</keyword>
<keyword evidence="1" id="KW-1133">Transmembrane helix</keyword>
<dbReference type="EMBL" id="JAHCVI010000004">
    <property type="protein sequence ID" value="KAG7286201.1"/>
    <property type="molecule type" value="Genomic_DNA"/>
</dbReference>
<keyword evidence="1" id="KW-0812">Transmembrane</keyword>
<comment type="caution">
    <text evidence="2">The sequence shown here is derived from an EMBL/GenBank/DDBJ whole genome shotgun (WGS) entry which is preliminary data.</text>
</comment>